<reference evidence="8 9" key="1">
    <citation type="submission" date="2024-03" db="EMBL/GenBank/DDBJ databases">
        <title>Chitinophaga caseinilytica sp. nov., a casein hydrolysing bacterium isolated from forest soil.</title>
        <authorList>
            <person name="Lee D.S."/>
            <person name="Han D.M."/>
            <person name="Baek J.H."/>
            <person name="Choi D.G."/>
            <person name="Jeon J.H."/>
            <person name="Jeon C.O."/>
        </authorList>
    </citation>
    <scope>NUCLEOTIDE SEQUENCE [LARGE SCALE GENOMIC DNA]</scope>
    <source>
        <strain evidence="8 9">KACC 19118</strain>
    </source>
</reference>
<evidence type="ECO:0000256" key="1">
    <source>
        <dbReference type="ARBA" id="ARBA00004442"/>
    </source>
</evidence>
<evidence type="ECO:0000256" key="5">
    <source>
        <dbReference type="ARBA" id="ARBA00023237"/>
    </source>
</evidence>
<keyword evidence="5" id="KW-0998">Cell outer membrane</keyword>
<evidence type="ECO:0000256" key="3">
    <source>
        <dbReference type="ARBA" id="ARBA00022729"/>
    </source>
</evidence>
<dbReference type="Gene3D" id="2.20.20.130">
    <property type="match status" value="1"/>
</dbReference>
<dbReference type="Gene3D" id="1.25.40.390">
    <property type="match status" value="1"/>
</dbReference>
<evidence type="ECO:0000259" key="7">
    <source>
        <dbReference type="Pfam" id="PF14322"/>
    </source>
</evidence>
<protein>
    <submittedName>
        <fullName evidence="8">RagB/SusD family nutrient uptake outer membrane protein</fullName>
    </submittedName>
</protein>
<dbReference type="PROSITE" id="PS51257">
    <property type="entry name" value="PROKAR_LIPOPROTEIN"/>
    <property type="match status" value="1"/>
</dbReference>
<evidence type="ECO:0000259" key="6">
    <source>
        <dbReference type="Pfam" id="PF07980"/>
    </source>
</evidence>
<dbReference type="InterPro" id="IPR033985">
    <property type="entry name" value="SusD-like_N"/>
</dbReference>
<dbReference type="Proteomes" id="UP001449657">
    <property type="component" value="Chromosome"/>
</dbReference>
<evidence type="ECO:0000256" key="4">
    <source>
        <dbReference type="ARBA" id="ARBA00023136"/>
    </source>
</evidence>
<dbReference type="Pfam" id="PF07980">
    <property type="entry name" value="SusD_RagB"/>
    <property type="match status" value="1"/>
</dbReference>
<evidence type="ECO:0000313" key="9">
    <source>
        <dbReference type="Proteomes" id="UP001449657"/>
    </source>
</evidence>
<dbReference type="Pfam" id="PF14322">
    <property type="entry name" value="SusD-like_3"/>
    <property type="match status" value="1"/>
</dbReference>
<comment type="similarity">
    <text evidence="2">Belongs to the SusD family.</text>
</comment>
<dbReference type="RefSeq" id="WP_341840926.1">
    <property type="nucleotide sequence ID" value="NZ_CP149792.1"/>
</dbReference>
<feature type="domain" description="SusD-like N-terminal" evidence="7">
    <location>
        <begin position="90"/>
        <end position="206"/>
    </location>
</feature>
<dbReference type="InterPro" id="IPR012944">
    <property type="entry name" value="SusD_RagB_dom"/>
</dbReference>
<name>A0ABZ2Z1Z5_9BACT</name>
<comment type="subcellular location">
    <subcellularLocation>
        <location evidence="1">Cell outer membrane</location>
    </subcellularLocation>
</comment>
<keyword evidence="4" id="KW-0472">Membrane</keyword>
<gene>
    <name evidence="8" type="ORF">WJU22_25160</name>
</gene>
<organism evidence="8 9">
    <name type="scientific">Chitinophaga caseinilytica</name>
    <dbReference type="NCBI Taxonomy" id="2267521"/>
    <lineage>
        <taxon>Bacteria</taxon>
        <taxon>Pseudomonadati</taxon>
        <taxon>Bacteroidota</taxon>
        <taxon>Chitinophagia</taxon>
        <taxon>Chitinophagales</taxon>
        <taxon>Chitinophagaceae</taxon>
        <taxon>Chitinophaga</taxon>
    </lineage>
</organism>
<evidence type="ECO:0000313" key="8">
    <source>
        <dbReference type="EMBL" id="WZN46187.1"/>
    </source>
</evidence>
<keyword evidence="3" id="KW-0732">Signal</keyword>
<accession>A0ABZ2Z1Z5</accession>
<keyword evidence="9" id="KW-1185">Reference proteome</keyword>
<feature type="domain" description="RagB/SusD" evidence="6">
    <location>
        <begin position="341"/>
        <end position="469"/>
    </location>
</feature>
<dbReference type="EMBL" id="CP150096">
    <property type="protein sequence ID" value="WZN46187.1"/>
    <property type="molecule type" value="Genomic_DNA"/>
</dbReference>
<dbReference type="InterPro" id="IPR011990">
    <property type="entry name" value="TPR-like_helical_dom_sf"/>
</dbReference>
<proteinExistence type="inferred from homology"/>
<evidence type="ECO:0000256" key="2">
    <source>
        <dbReference type="ARBA" id="ARBA00006275"/>
    </source>
</evidence>
<dbReference type="Gene3D" id="1.25.40.900">
    <property type="match status" value="1"/>
</dbReference>
<dbReference type="SUPFAM" id="SSF48452">
    <property type="entry name" value="TPR-like"/>
    <property type="match status" value="1"/>
</dbReference>
<sequence length="471" mass="52300">MKRRTYQLAYILLAVALLGTGCLGDLGIKPQDRVPQQGAFNNVTALNTGVLGVYAGLNYGATQYITTLLTDEATMPRENNTGRGVIPWRWQYDPGTSAEPAAAWGAYYDVIDRANRVLAVIDQVPATGEELVTRNRLKAELLALRAFSHLELLSYYSVDYEPASPGVPVMTESKLSKPPRDAVSKVYQQINADLVAAKGLFPANYVVTNRQRIDPLIVTAIQARASLLQKNYDAAINFATQVIDARPLASAAAFPNIWTDLSTAEVIWKLKRDNGEERLGVNYRDNTGRIIWAPSFKLMESFDPVNDIRFANYFRNLGTVDAPRWTAIKFVGGQAALVNLADAKLFRTAEMYLIRAEANARKATPNVVAGAADLNALRTARITGYVPEIFPTAAALLDAVIQERFKELAFEAARYVDLRRNNRQINRGPKDVALAQDAVNLTQDDREYWLPIPQAEIFANENIAQHPKWQQ</sequence>